<dbReference type="PANTHER" id="PTHR30329">
    <property type="entry name" value="STATOR ELEMENT OF FLAGELLAR MOTOR COMPLEX"/>
    <property type="match status" value="1"/>
</dbReference>
<dbReference type="InterPro" id="IPR011250">
    <property type="entry name" value="OMP/PagP_B-barrel"/>
</dbReference>
<dbReference type="EMBL" id="JADIME010000058">
    <property type="protein sequence ID" value="MBO8465444.1"/>
    <property type="molecule type" value="Genomic_DNA"/>
</dbReference>
<evidence type="ECO:0000313" key="5">
    <source>
        <dbReference type="Proteomes" id="UP000823597"/>
    </source>
</evidence>
<dbReference type="Gene3D" id="2.40.160.20">
    <property type="match status" value="1"/>
</dbReference>
<dbReference type="CDD" id="cd07185">
    <property type="entry name" value="OmpA_C-like"/>
    <property type="match status" value="1"/>
</dbReference>
<feature type="region of interest" description="Disordered" evidence="2">
    <location>
        <begin position="212"/>
        <end position="241"/>
    </location>
</feature>
<dbReference type="PANTHER" id="PTHR30329:SF21">
    <property type="entry name" value="LIPOPROTEIN YIAD-RELATED"/>
    <property type="match status" value="1"/>
</dbReference>
<feature type="domain" description="OmpA-like" evidence="3">
    <location>
        <begin position="249"/>
        <end position="364"/>
    </location>
</feature>
<gene>
    <name evidence="4" type="ORF">IAB93_05545</name>
</gene>
<feature type="compositionally biased region" description="Pro residues" evidence="2">
    <location>
        <begin position="221"/>
        <end position="237"/>
    </location>
</feature>
<dbReference type="Proteomes" id="UP000823597">
    <property type="component" value="Unassembled WGS sequence"/>
</dbReference>
<dbReference type="SUPFAM" id="SSF103088">
    <property type="entry name" value="OmpA-like"/>
    <property type="match status" value="1"/>
</dbReference>
<evidence type="ECO:0000259" key="3">
    <source>
        <dbReference type="PROSITE" id="PS51123"/>
    </source>
</evidence>
<dbReference type="InterPro" id="IPR050330">
    <property type="entry name" value="Bact_OuterMem_StrucFunc"/>
</dbReference>
<dbReference type="InterPro" id="IPR006665">
    <property type="entry name" value="OmpA-like"/>
</dbReference>
<dbReference type="AlphaFoldDB" id="A0A9D9I541"/>
<keyword evidence="1" id="KW-0472">Membrane</keyword>
<comment type="caution">
    <text evidence="4">The sequence shown here is derived from an EMBL/GenBank/DDBJ whole genome shotgun (WGS) entry which is preliminary data.</text>
</comment>
<dbReference type="PROSITE" id="PS51123">
    <property type="entry name" value="OMPA_2"/>
    <property type="match status" value="1"/>
</dbReference>
<dbReference type="Pfam" id="PF00691">
    <property type="entry name" value="OmpA"/>
    <property type="match status" value="1"/>
</dbReference>
<dbReference type="SUPFAM" id="SSF56925">
    <property type="entry name" value="OMPA-like"/>
    <property type="match status" value="1"/>
</dbReference>
<evidence type="ECO:0000256" key="2">
    <source>
        <dbReference type="SAM" id="MobiDB-lite"/>
    </source>
</evidence>
<name>A0A9D9I541_9BACT</name>
<sequence length="364" mass="39697">MLLTVFSVQAANKNDSTEFKGHWILQVQGGVSHTVGEAAFGELISPAAAISFGYQFTPVWGLRAGLSGWQGKGAVVYPEQTYKFNYLQGNVDVMVDIVSIFDGYRAKRLFNPYLFAGIGVAGGLNNDEAAEIPTLQTGENSLLWDDLITPVGRFGIGLDIRLCRAVYFNLEVNANMLSDRFNSKKGDVLDWQLHGLAGLTFKFGTAKAKAAEPAPAQFTPTPAPEPEPVPEPAPAPEPAVEEPEVVEPQIVPAEDVLENIYFLIGKSVIRDCEKAKLESVVKAINENENNTVTVTGYADAETGSAERNMELSKERAENVAKALMDAGISEDRIKVEYKGSTVNPYEKPEQNRVAICVVKCFIYE</sequence>
<dbReference type="InterPro" id="IPR036737">
    <property type="entry name" value="OmpA-like_sf"/>
</dbReference>
<protein>
    <submittedName>
        <fullName evidence="4">OmpA family protein</fullName>
    </submittedName>
</protein>
<dbReference type="Gene3D" id="3.30.1330.60">
    <property type="entry name" value="OmpA-like domain"/>
    <property type="match status" value="1"/>
</dbReference>
<proteinExistence type="predicted"/>
<dbReference type="GO" id="GO:0016020">
    <property type="term" value="C:membrane"/>
    <property type="evidence" value="ECO:0007669"/>
    <property type="project" value="UniProtKB-UniRule"/>
</dbReference>
<reference evidence="4" key="2">
    <citation type="journal article" date="2021" name="PeerJ">
        <title>Extensive microbial diversity within the chicken gut microbiome revealed by metagenomics and culture.</title>
        <authorList>
            <person name="Gilroy R."/>
            <person name="Ravi A."/>
            <person name="Getino M."/>
            <person name="Pursley I."/>
            <person name="Horton D.L."/>
            <person name="Alikhan N.F."/>
            <person name="Baker D."/>
            <person name="Gharbi K."/>
            <person name="Hall N."/>
            <person name="Watson M."/>
            <person name="Adriaenssens E.M."/>
            <person name="Foster-Nyarko E."/>
            <person name="Jarju S."/>
            <person name="Secka A."/>
            <person name="Antonio M."/>
            <person name="Oren A."/>
            <person name="Chaudhuri R.R."/>
            <person name="La Ragione R."/>
            <person name="Hildebrand F."/>
            <person name="Pallen M.J."/>
        </authorList>
    </citation>
    <scope>NUCLEOTIDE SEQUENCE</scope>
    <source>
        <strain evidence="4">10037</strain>
    </source>
</reference>
<evidence type="ECO:0000256" key="1">
    <source>
        <dbReference type="PROSITE-ProRule" id="PRU00473"/>
    </source>
</evidence>
<organism evidence="4 5">
    <name type="scientific">Candidatus Merdivivens pullistercoris</name>
    <dbReference type="NCBI Taxonomy" id="2840873"/>
    <lineage>
        <taxon>Bacteria</taxon>
        <taxon>Pseudomonadati</taxon>
        <taxon>Bacteroidota</taxon>
        <taxon>Bacteroidia</taxon>
        <taxon>Bacteroidales</taxon>
        <taxon>Muribaculaceae</taxon>
        <taxon>Muribaculaceae incertae sedis</taxon>
        <taxon>Candidatus Merdivivens</taxon>
    </lineage>
</organism>
<reference evidence="4" key="1">
    <citation type="submission" date="2020-10" db="EMBL/GenBank/DDBJ databases">
        <authorList>
            <person name="Gilroy R."/>
        </authorList>
    </citation>
    <scope>NUCLEOTIDE SEQUENCE</scope>
    <source>
        <strain evidence="4">10037</strain>
    </source>
</reference>
<evidence type="ECO:0000313" key="4">
    <source>
        <dbReference type="EMBL" id="MBO8465444.1"/>
    </source>
</evidence>
<accession>A0A9D9I541</accession>